<organism evidence="1 2">
    <name type="scientific">Pneumocystis oryctolagi</name>
    <dbReference type="NCBI Taxonomy" id="42067"/>
    <lineage>
        <taxon>Eukaryota</taxon>
        <taxon>Fungi</taxon>
        <taxon>Dikarya</taxon>
        <taxon>Ascomycota</taxon>
        <taxon>Taphrinomycotina</taxon>
        <taxon>Pneumocystomycetes</taxon>
        <taxon>Pneumocystaceae</taxon>
        <taxon>Pneumocystis</taxon>
    </lineage>
</organism>
<dbReference type="Proteomes" id="UP000768646">
    <property type="component" value="Unassembled WGS sequence"/>
</dbReference>
<gene>
    <name evidence="1" type="ORF">PORY_000257</name>
</gene>
<name>A0ACB7CGS5_9ASCO</name>
<protein>
    <submittedName>
        <fullName evidence="1">Uncharacterized protein</fullName>
    </submittedName>
</protein>
<reference evidence="1 2" key="1">
    <citation type="journal article" date="2021" name="Commun. Biol.">
        <title>Genomic insights into the host specific adaptation of the Pneumocystis genus.</title>
        <authorList>
            <person name="Cisse O.H."/>
            <person name="Ma L."/>
            <person name="Dekker J.P."/>
            <person name="Khil P.P."/>
            <person name="Youn J.-H."/>
            <person name="Brenchley J.M."/>
            <person name="Blair R."/>
            <person name="Pahar B."/>
            <person name="Chabe M."/>
            <person name="Van Rompay K.K.A."/>
            <person name="Keesler R."/>
            <person name="Sukura A."/>
            <person name="Hirsch V."/>
            <person name="Kutty G."/>
            <person name="Liu Y."/>
            <person name="Peng L."/>
            <person name="Chen J."/>
            <person name="Song J."/>
            <person name="Weissenbacher-Lang C."/>
            <person name="Xu J."/>
            <person name="Upham N.S."/>
            <person name="Stajich J.E."/>
            <person name="Cuomo C.A."/>
            <person name="Cushion M.T."/>
            <person name="Kovacs J.A."/>
        </authorList>
    </citation>
    <scope>NUCLEOTIDE SEQUENCE [LARGE SCALE GENOMIC DNA]</scope>
    <source>
        <strain evidence="1 2">RABM</strain>
    </source>
</reference>
<accession>A0ACB7CGS5</accession>
<proteinExistence type="predicted"/>
<dbReference type="EMBL" id="JABTEG010000001">
    <property type="protein sequence ID" value="KAG4306269.1"/>
    <property type="molecule type" value="Genomic_DNA"/>
</dbReference>
<sequence>MNTHVFLEFGSNNPFRSISTTLTIDSSKKHNPFFDRVENRSKARSMSSGMPKPLLPHVSSCITSRNSRLVSNSKTGVKTGTFCHECSRNNPESNDPGMYRSTCRCYKYSQFKENEGSSKNTSKKKSSVDSRNMERMSRAHIDCIDLLDVTAVYGSGAFHHDGPFDACNPCRNKNSKKDPLFAFPKNSTSMSLRLDTESLEFPIDKYFGHRDVEAYNEFSPSAFYSRKKCSSDSSRDFSYETMKKAKLLRNSEMTGLGTPLVKVNHSNQIVMQHTTSLSDEEKDEKENKFFGFQSHSNVNNTNTNCKFSFVQRIRGAKKGSQFDSLPTQALNNESLPKISNQLEEKKGSLSTKKINNSVSQNNSLKISSNSSELSHSNKGFFSRVRGLKVGGNRSYCIKN</sequence>
<evidence type="ECO:0000313" key="1">
    <source>
        <dbReference type="EMBL" id="KAG4306269.1"/>
    </source>
</evidence>
<comment type="caution">
    <text evidence="1">The sequence shown here is derived from an EMBL/GenBank/DDBJ whole genome shotgun (WGS) entry which is preliminary data.</text>
</comment>
<keyword evidence="2" id="KW-1185">Reference proteome</keyword>
<evidence type="ECO:0000313" key="2">
    <source>
        <dbReference type="Proteomes" id="UP000768646"/>
    </source>
</evidence>